<dbReference type="GeneID" id="108047577"/>
<proteinExistence type="predicted"/>
<dbReference type="AlphaFoldDB" id="A0A6P4FCP5"/>
<dbReference type="RefSeq" id="XP_016983306.1">
    <property type="nucleotide sequence ID" value="XM_017127817.1"/>
</dbReference>
<accession>A0A6P4FCP5</accession>
<organism evidence="1">
    <name type="scientific">Drosophila rhopaloa</name>
    <name type="common">Fruit fly</name>
    <dbReference type="NCBI Taxonomy" id="1041015"/>
    <lineage>
        <taxon>Eukaryota</taxon>
        <taxon>Metazoa</taxon>
        <taxon>Ecdysozoa</taxon>
        <taxon>Arthropoda</taxon>
        <taxon>Hexapoda</taxon>
        <taxon>Insecta</taxon>
        <taxon>Pterygota</taxon>
        <taxon>Neoptera</taxon>
        <taxon>Endopterygota</taxon>
        <taxon>Diptera</taxon>
        <taxon>Brachycera</taxon>
        <taxon>Muscomorpha</taxon>
        <taxon>Ephydroidea</taxon>
        <taxon>Drosophilidae</taxon>
        <taxon>Drosophila</taxon>
        <taxon>Sophophora</taxon>
    </lineage>
</organism>
<gene>
    <name evidence="1" type="primary">LOC108047577</name>
</gene>
<dbReference type="Gene3D" id="3.80.10.10">
    <property type="entry name" value="Ribonuclease Inhibitor"/>
    <property type="match status" value="1"/>
</dbReference>
<evidence type="ECO:0000313" key="1">
    <source>
        <dbReference type="RefSeq" id="XP_016983306.1"/>
    </source>
</evidence>
<dbReference type="RefSeq" id="XP_016983306.2">
    <property type="nucleotide sequence ID" value="XM_017127817.2"/>
</dbReference>
<dbReference type="SUPFAM" id="SSF52058">
    <property type="entry name" value="L domain-like"/>
    <property type="match status" value="1"/>
</dbReference>
<sequence>MSQRMEVSQLVKNQCRLLLSLEKSRLKSAGQAECSPLVPFSFLPVHFPVLRELRTLSIGNISQAALEELFINCRRLETLVLTDKMAPSNIYDIRNIGLCKMLKALLLPLEIGTPLAICHLGNLTHLTLQRQKLWPGMDWLPTVQAIIQAKRFDLQGLSFDGSWLVAPLNLSQLQLAQCTALTELRLSNCKLDEVGGPPLPFCCQTVSFRRCTLIKLHSYIKTHPLLKELELFDCRVMWEADLLRRIVSLRRRQPVLGPLLLTFSQSTQLRSEYTKWTKQHLEAFSQWLLMKELEPQEANTWNQPIGTVSMRFSSTINYLPNLRLPEETIPNAAFIVTKLGLL</sequence>
<dbReference type="OrthoDB" id="7864693at2759"/>
<reference evidence="1" key="1">
    <citation type="submission" date="2025-08" db="UniProtKB">
        <authorList>
            <consortium name="RefSeq"/>
        </authorList>
    </citation>
    <scope>IDENTIFICATION</scope>
</reference>
<dbReference type="InterPro" id="IPR032675">
    <property type="entry name" value="LRR_dom_sf"/>
</dbReference>
<name>A0A6P4FCP5_DRORH</name>
<protein>
    <submittedName>
        <fullName evidence="1">Uncharacterized protein LOC108047577</fullName>
    </submittedName>
</protein>